<comment type="similarity">
    <text evidence="1">Belongs to the bacterial ribosomal protein bS6 family.</text>
</comment>
<dbReference type="InterPro" id="IPR020814">
    <property type="entry name" value="Ribosomal_S6_plastid/chlpt"/>
</dbReference>
<dbReference type="Pfam" id="PF01250">
    <property type="entry name" value="Ribosomal_S6"/>
    <property type="match status" value="1"/>
</dbReference>
<keyword evidence="1" id="KW-0687">Ribonucleoprotein</keyword>
<feature type="region of interest" description="Disordered" evidence="2">
    <location>
        <begin position="107"/>
        <end position="147"/>
    </location>
</feature>
<evidence type="ECO:0000256" key="2">
    <source>
        <dbReference type="SAM" id="MobiDB-lite"/>
    </source>
</evidence>
<dbReference type="InterPro" id="IPR000529">
    <property type="entry name" value="Ribosomal_bS6"/>
</dbReference>
<keyword evidence="1" id="KW-0689">Ribosomal protein</keyword>
<name>A0A8D5FKU9_9BACT</name>
<evidence type="ECO:0000313" key="3">
    <source>
        <dbReference type="EMBL" id="BCL60863.1"/>
    </source>
</evidence>
<dbReference type="GO" id="GO:0006412">
    <property type="term" value="P:translation"/>
    <property type="evidence" value="ECO:0007669"/>
    <property type="project" value="UniProtKB-UniRule"/>
</dbReference>
<reference evidence="3" key="1">
    <citation type="submission" date="2020-09" db="EMBL/GenBank/DDBJ databases">
        <title>Desulfogranum mesoprofundum gen. nov., sp. nov., a novel mesophilic, sulfate-reducing chemolithoautotroph isolated from a deep-sea hydrothermal vent chimney in the Suiyo Seamount.</title>
        <authorList>
            <person name="Hashimoto Y."/>
            <person name="Nakagawa S."/>
        </authorList>
    </citation>
    <scope>NUCLEOTIDE SEQUENCE</scope>
    <source>
        <strain evidence="3">KT2</strain>
    </source>
</reference>
<proteinExistence type="inferred from homology"/>
<keyword evidence="1" id="KW-0699">rRNA-binding</keyword>
<sequence length="147" mass="16686">MRRYETIYILRPNLGEEEINKVVDYVGQIITDEGGTVIDLNKWGMKKLAYLIKKESLGYYVYCNYATTPAAVSEIERKFRIDDSVLKYLTIKLADSISDEQIQQAVEEISARENVPAAEGTPEADEPEKKPEDSKTDDEDKGEKTAE</sequence>
<dbReference type="RefSeq" id="WP_228856949.1">
    <property type="nucleotide sequence ID" value="NZ_AP024086.1"/>
</dbReference>
<dbReference type="NCBIfam" id="TIGR00166">
    <property type="entry name" value="S6"/>
    <property type="match status" value="1"/>
</dbReference>
<dbReference type="EMBL" id="AP024086">
    <property type="protein sequence ID" value="BCL60863.1"/>
    <property type="molecule type" value="Genomic_DNA"/>
</dbReference>
<dbReference type="AlphaFoldDB" id="A0A8D5FKU9"/>
<keyword evidence="1" id="KW-0694">RNA-binding</keyword>
<dbReference type="KEGG" id="dbk:DGMP_15560"/>
<dbReference type="GO" id="GO:0070181">
    <property type="term" value="F:small ribosomal subunit rRNA binding"/>
    <property type="evidence" value="ECO:0007669"/>
    <property type="project" value="TreeGrafter"/>
</dbReference>
<comment type="function">
    <text evidence="1">Binds together with bS18 to 16S ribosomal RNA.</text>
</comment>
<evidence type="ECO:0000313" key="4">
    <source>
        <dbReference type="Proteomes" id="UP000826725"/>
    </source>
</evidence>
<dbReference type="PANTHER" id="PTHR21011">
    <property type="entry name" value="MITOCHONDRIAL 28S RIBOSOMAL PROTEIN S6"/>
    <property type="match status" value="1"/>
</dbReference>
<keyword evidence="4" id="KW-1185">Reference proteome</keyword>
<dbReference type="HAMAP" id="MF_00360">
    <property type="entry name" value="Ribosomal_bS6"/>
    <property type="match status" value="1"/>
</dbReference>
<evidence type="ECO:0000256" key="1">
    <source>
        <dbReference type="HAMAP-Rule" id="MF_00360"/>
    </source>
</evidence>
<dbReference type="CDD" id="cd00473">
    <property type="entry name" value="bS6"/>
    <property type="match status" value="1"/>
</dbReference>
<gene>
    <name evidence="1" type="primary">rpsF</name>
    <name evidence="3" type="ORF">DGMP_15560</name>
</gene>
<dbReference type="GO" id="GO:0003735">
    <property type="term" value="F:structural constituent of ribosome"/>
    <property type="evidence" value="ECO:0007669"/>
    <property type="project" value="InterPro"/>
</dbReference>
<accession>A0A8D5FKU9</accession>
<dbReference type="GO" id="GO:0005840">
    <property type="term" value="C:ribosome"/>
    <property type="evidence" value="ECO:0007669"/>
    <property type="project" value="UniProtKB-KW"/>
</dbReference>
<dbReference type="PANTHER" id="PTHR21011:SF1">
    <property type="entry name" value="SMALL RIBOSOMAL SUBUNIT PROTEIN BS6M"/>
    <property type="match status" value="1"/>
</dbReference>
<organism evidence="3 4">
    <name type="scientific">Desulfomarina profundi</name>
    <dbReference type="NCBI Taxonomy" id="2772557"/>
    <lineage>
        <taxon>Bacteria</taxon>
        <taxon>Pseudomonadati</taxon>
        <taxon>Thermodesulfobacteriota</taxon>
        <taxon>Desulfobulbia</taxon>
        <taxon>Desulfobulbales</taxon>
        <taxon>Desulfobulbaceae</taxon>
        <taxon>Desulfomarina</taxon>
    </lineage>
</organism>
<dbReference type="Proteomes" id="UP000826725">
    <property type="component" value="Chromosome"/>
</dbReference>
<dbReference type="GO" id="GO:1990904">
    <property type="term" value="C:ribonucleoprotein complex"/>
    <property type="evidence" value="ECO:0007669"/>
    <property type="project" value="UniProtKB-KW"/>
</dbReference>
<protein>
    <recommendedName>
        <fullName evidence="1">Small ribosomal subunit protein bS6</fullName>
    </recommendedName>
</protein>